<dbReference type="Proteomes" id="UP000264960">
    <property type="component" value="Chromosome"/>
</dbReference>
<proteinExistence type="predicted"/>
<organism evidence="1 2">
    <name type="scientific">Bacillus pumilus</name>
    <name type="common">Bacillus mesentericus</name>
    <dbReference type="NCBI Taxonomy" id="1408"/>
    <lineage>
        <taxon>Bacteria</taxon>
        <taxon>Bacillati</taxon>
        <taxon>Bacillota</taxon>
        <taxon>Bacilli</taxon>
        <taxon>Bacillales</taxon>
        <taxon>Bacillaceae</taxon>
        <taxon>Bacillus</taxon>
    </lineage>
</organism>
<evidence type="ECO:0000313" key="2">
    <source>
        <dbReference type="Proteomes" id="UP000264960"/>
    </source>
</evidence>
<dbReference type="AlphaFoldDB" id="A0AAD0HL63"/>
<name>A0AAD0HL63_BACPU</name>
<accession>A0AAD0HL63</accession>
<gene>
    <name evidence="1" type="ORF">C5695_05210</name>
</gene>
<evidence type="ECO:0000313" key="1">
    <source>
        <dbReference type="EMBL" id="AVM23255.1"/>
    </source>
</evidence>
<protein>
    <submittedName>
        <fullName evidence="1">Uncharacterized protein</fullName>
    </submittedName>
</protein>
<dbReference type="EMBL" id="CP027116">
    <property type="protein sequence ID" value="AVM23255.1"/>
    <property type="molecule type" value="Genomic_DNA"/>
</dbReference>
<dbReference type="RefSeq" id="WP_117729793.1">
    <property type="nucleotide sequence ID" value="NZ_CP027116.1"/>
</dbReference>
<sequence length="90" mass="10462">MKTKKIKLEIEEILKYHRSMIIEVPEDFPKDVLDDVLDEVEKTASSGLDVSYALEKIEGLKVLEHADDDLRSPHSAEIEIYEMNEMRDDK</sequence>
<reference evidence="1 2" key="1">
    <citation type="submission" date="2018-02" db="EMBL/GenBank/DDBJ databases">
        <title>The complete genome of two Bacillus pumilus strains from Cuatro Cienegas, Coahuila, Mexico.</title>
        <authorList>
            <person name="Zarza E."/>
            <person name="Alcaraz L.D."/>
            <person name="Aguilar-Salinas B."/>
            <person name="Islas A."/>
            <person name="Olmedo-Alvarez G."/>
        </authorList>
    </citation>
    <scope>NUCLEOTIDE SEQUENCE [LARGE SCALE GENOMIC DNA]</scope>
    <source>
        <strain evidence="1 2">145</strain>
    </source>
</reference>